<name>A0A3S1ISS5_9CYAN</name>
<accession>A0A3S1ISS5</accession>
<evidence type="ECO:0000313" key="4">
    <source>
        <dbReference type="Proteomes" id="UP000271624"/>
    </source>
</evidence>
<keyword evidence="2" id="KW-0472">Membrane</keyword>
<evidence type="ECO:0000313" key="3">
    <source>
        <dbReference type="EMBL" id="RUT01793.1"/>
    </source>
</evidence>
<dbReference type="AlphaFoldDB" id="A0A3S1ISS5"/>
<evidence type="ECO:0000256" key="2">
    <source>
        <dbReference type="SAM" id="Phobius"/>
    </source>
</evidence>
<organism evidence="3 4">
    <name type="scientific">Dulcicalothrix desertica PCC 7102</name>
    <dbReference type="NCBI Taxonomy" id="232991"/>
    <lineage>
        <taxon>Bacteria</taxon>
        <taxon>Bacillati</taxon>
        <taxon>Cyanobacteriota</taxon>
        <taxon>Cyanophyceae</taxon>
        <taxon>Nostocales</taxon>
        <taxon>Calotrichaceae</taxon>
        <taxon>Dulcicalothrix</taxon>
    </lineage>
</organism>
<gene>
    <name evidence="3" type="ORF">DSM106972_064160</name>
</gene>
<keyword evidence="2" id="KW-1133">Transmembrane helix</keyword>
<reference evidence="3" key="2">
    <citation type="journal article" date="2019" name="Genome Biol. Evol.">
        <title>Day and night: Metabolic profiles and evolutionary relationships of six axenic non-marine cyanobacteria.</title>
        <authorList>
            <person name="Will S.E."/>
            <person name="Henke P."/>
            <person name="Boedeker C."/>
            <person name="Huang S."/>
            <person name="Brinkmann H."/>
            <person name="Rohde M."/>
            <person name="Jarek M."/>
            <person name="Friedl T."/>
            <person name="Seufert S."/>
            <person name="Schumacher M."/>
            <person name="Overmann J."/>
            <person name="Neumann-Schaal M."/>
            <person name="Petersen J."/>
        </authorList>
    </citation>
    <scope>NUCLEOTIDE SEQUENCE [LARGE SCALE GENOMIC DNA]</scope>
    <source>
        <strain evidence="3">PCC 7102</strain>
    </source>
</reference>
<keyword evidence="2" id="KW-0812">Transmembrane</keyword>
<sequence>MSTHHTQVVSTTPGRTRLRVSNKRRNQEEMERISTSLQAPRFINSVEYNHKTGSILVHHDTHEHALEAIKDIMKNLGIVFADVTGASELVQVNDEKEGSDLPSAIYNLNQEIRQLTNGLVDLRFVLPLGLFALGLMQLQVYGLQLELMPWYLLIYFAFETFVKLNFNQQVI</sequence>
<protein>
    <recommendedName>
        <fullName evidence="5">HMA domain-containing protein</fullName>
    </recommendedName>
</protein>
<feature type="transmembrane region" description="Helical" evidence="2">
    <location>
        <begin position="122"/>
        <end position="142"/>
    </location>
</feature>
<dbReference type="OrthoDB" id="514446at2"/>
<evidence type="ECO:0008006" key="5">
    <source>
        <dbReference type="Google" id="ProtNLM"/>
    </source>
</evidence>
<dbReference type="RefSeq" id="WP_127084607.1">
    <property type="nucleotide sequence ID" value="NZ_RSCL01000018.1"/>
</dbReference>
<reference evidence="3" key="1">
    <citation type="submission" date="2018-12" db="EMBL/GenBank/DDBJ databases">
        <authorList>
            <person name="Will S."/>
            <person name="Neumann-Schaal M."/>
            <person name="Henke P."/>
        </authorList>
    </citation>
    <scope>NUCLEOTIDE SEQUENCE</scope>
    <source>
        <strain evidence="3">PCC 7102</strain>
    </source>
</reference>
<feature type="compositionally biased region" description="Polar residues" evidence="1">
    <location>
        <begin position="1"/>
        <end position="14"/>
    </location>
</feature>
<proteinExistence type="predicted"/>
<dbReference type="Pfam" id="PF19991">
    <property type="entry name" value="HMA_2"/>
    <property type="match status" value="1"/>
</dbReference>
<keyword evidence="4" id="KW-1185">Reference proteome</keyword>
<evidence type="ECO:0000256" key="1">
    <source>
        <dbReference type="SAM" id="MobiDB-lite"/>
    </source>
</evidence>
<feature type="transmembrane region" description="Helical" evidence="2">
    <location>
        <begin position="148"/>
        <end position="166"/>
    </location>
</feature>
<comment type="caution">
    <text evidence="3">The sequence shown here is derived from an EMBL/GenBank/DDBJ whole genome shotgun (WGS) entry which is preliminary data.</text>
</comment>
<feature type="region of interest" description="Disordered" evidence="1">
    <location>
        <begin position="1"/>
        <end position="33"/>
    </location>
</feature>
<dbReference type="Proteomes" id="UP000271624">
    <property type="component" value="Unassembled WGS sequence"/>
</dbReference>
<dbReference type="EMBL" id="RSCL01000018">
    <property type="protein sequence ID" value="RUT01793.1"/>
    <property type="molecule type" value="Genomic_DNA"/>
</dbReference>